<accession>A0AAN6UP37</accession>
<reference evidence="1" key="2">
    <citation type="submission" date="2023-05" db="EMBL/GenBank/DDBJ databases">
        <authorList>
            <consortium name="Lawrence Berkeley National Laboratory"/>
            <person name="Steindorff A."/>
            <person name="Hensen N."/>
            <person name="Bonometti L."/>
            <person name="Westerberg I."/>
            <person name="Brannstrom I.O."/>
            <person name="Guillou S."/>
            <person name="Cros-Aarteil S."/>
            <person name="Calhoun S."/>
            <person name="Haridas S."/>
            <person name="Kuo A."/>
            <person name="Mondo S."/>
            <person name="Pangilinan J."/>
            <person name="Riley R."/>
            <person name="Labutti K."/>
            <person name="Andreopoulos B."/>
            <person name="Lipzen A."/>
            <person name="Chen C."/>
            <person name="Yanf M."/>
            <person name="Daum C."/>
            <person name="Ng V."/>
            <person name="Clum A."/>
            <person name="Ohm R."/>
            <person name="Martin F."/>
            <person name="Silar P."/>
            <person name="Natvig D."/>
            <person name="Lalanne C."/>
            <person name="Gautier V."/>
            <person name="Ament-Velasquez S.L."/>
            <person name="Kruys A."/>
            <person name="Hutchinson M.I."/>
            <person name="Powell A.J."/>
            <person name="Barry K."/>
            <person name="Miller A.N."/>
            <person name="Grigoriev I.V."/>
            <person name="Debuchy R."/>
            <person name="Gladieux P."/>
            <person name="Thoren M.H."/>
            <person name="Johannesson H."/>
        </authorList>
    </citation>
    <scope>NUCLEOTIDE SEQUENCE</scope>
    <source>
        <strain evidence="1">CBS 123565</strain>
    </source>
</reference>
<dbReference type="Proteomes" id="UP001304895">
    <property type="component" value="Unassembled WGS sequence"/>
</dbReference>
<dbReference type="AlphaFoldDB" id="A0AAN6UP37"/>
<sequence>MPDRLSRQPRRDRRWPSVEFSFASPSIQSGNKRDGCHRATLLWGVISPCSQLFGAGVVLPRISTRYQQMQSPPSSTVRLGDRY</sequence>
<protein>
    <submittedName>
        <fullName evidence="1">Uncharacterized protein</fullName>
    </submittedName>
</protein>
<evidence type="ECO:0000313" key="1">
    <source>
        <dbReference type="EMBL" id="KAK4135286.1"/>
    </source>
</evidence>
<comment type="caution">
    <text evidence="1">The sequence shown here is derived from an EMBL/GenBank/DDBJ whole genome shotgun (WGS) entry which is preliminary data.</text>
</comment>
<keyword evidence="2" id="KW-1185">Reference proteome</keyword>
<gene>
    <name evidence="1" type="ORF">BT67DRAFT_270440</name>
</gene>
<organism evidence="1 2">
    <name type="scientific">Trichocladium antarcticum</name>
    <dbReference type="NCBI Taxonomy" id="1450529"/>
    <lineage>
        <taxon>Eukaryota</taxon>
        <taxon>Fungi</taxon>
        <taxon>Dikarya</taxon>
        <taxon>Ascomycota</taxon>
        <taxon>Pezizomycotina</taxon>
        <taxon>Sordariomycetes</taxon>
        <taxon>Sordariomycetidae</taxon>
        <taxon>Sordariales</taxon>
        <taxon>Chaetomiaceae</taxon>
        <taxon>Trichocladium</taxon>
    </lineage>
</organism>
<reference evidence="1" key="1">
    <citation type="journal article" date="2023" name="Mol. Phylogenet. Evol.">
        <title>Genome-scale phylogeny and comparative genomics of the fungal order Sordariales.</title>
        <authorList>
            <person name="Hensen N."/>
            <person name="Bonometti L."/>
            <person name="Westerberg I."/>
            <person name="Brannstrom I.O."/>
            <person name="Guillou S."/>
            <person name="Cros-Aarteil S."/>
            <person name="Calhoun S."/>
            <person name="Haridas S."/>
            <person name="Kuo A."/>
            <person name="Mondo S."/>
            <person name="Pangilinan J."/>
            <person name="Riley R."/>
            <person name="LaButti K."/>
            <person name="Andreopoulos B."/>
            <person name="Lipzen A."/>
            <person name="Chen C."/>
            <person name="Yan M."/>
            <person name="Daum C."/>
            <person name="Ng V."/>
            <person name="Clum A."/>
            <person name="Steindorff A."/>
            <person name="Ohm R.A."/>
            <person name="Martin F."/>
            <person name="Silar P."/>
            <person name="Natvig D.O."/>
            <person name="Lalanne C."/>
            <person name="Gautier V."/>
            <person name="Ament-Velasquez S.L."/>
            <person name="Kruys A."/>
            <person name="Hutchinson M.I."/>
            <person name="Powell A.J."/>
            <person name="Barry K."/>
            <person name="Miller A.N."/>
            <person name="Grigoriev I.V."/>
            <person name="Debuchy R."/>
            <person name="Gladieux P."/>
            <person name="Hiltunen Thoren M."/>
            <person name="Johannesson H."/>
        </authorList>
    </citation>
    <scope>NUCLEOTIDE SEQUENCE</scope>
    <source>
        <strain evidence="1">CBS 123565</strain>
    </source>
</reference>
<dbReference type="EMBL" id="MU853406">
    <property type="protein sequence ID" value="KAK4135286.1"/>
    <property type="molecule type" value="Genomic_DNA"/>
</dbReference>
<proteinExistence type="predicted"/>
<evidence type="ECO:0000313" key="2">
    <source>
        <dbReference type="Proteomes" id="UP001304895"/>
    </source>
</evidence>
<name>A0AAN6UP37_9PEZI</name>